<sequence>MFIPLLNPILICRHFASMGDHPLKPCFSEPYYQSLYCFVDIETTGSKPENSSMIEIAALLYEPPKNPMHKGQIIRSFSSLIHCLEVPPKITELTGLSTDDLKEAPPLEAVLQDFKLFIQDHIFVAHNADFDFHFISACCAQVLDSALSNAKLCTLNLARKCIPSPRHGLQFLNTFLGLDIPISHRAYADALASLRVFEHCLRVLPQEIYTAQDLLDYGT</sequence>
<comment type="caution">
    <text evidence="4">The sequence shown here is derived from an EMBL/GenBank/DDBJ whole genome shotgun (WGS) entry which is preliminary data.</text>
</comment>
<dbReference type="GO" id="GO:0008408">
    <property type="term" value="F:3'-5' exonuclease activity"/>
    <property type="evidence" value="ECO:0007669"/>
    <property type="project" value="TreeGrafter"/>
</dbReference>
<dbReference type="InterPro" id="IPR012337">
    <property type="entry name" value="RNaseH-like_sf"/>
</dbReference>
<dbReference type="GO" id="GO:0045004">
    <property type="term" value="P:DNA replication proofreading"/>
    <property type="evidence" value="ECO:0007669"/>
    <property type="project" value="TreeGrafter"/>
</dbReference>
<evidence type="ECO:0000313" key="5">
    <source>
        <dbReference type="Proteomes" id="UP000054093"/>
    </source>
</evidence>
<evidence type="ECO:0000259" key="3">
    <source>
        <dbReference type="SMART" id="SM00479"/>
    </source>
</evidence>
<dbReference type="InterPro" id="IPR036397">
    <property type="entry name" value="RNaseH_sf"/>
</dbReference>
<reference evidence="4 5" key="1">
    <citation type="journal article" date="2011" name="Vet. Res.">
        <title>Genome sequence of Helicobacter suis supports its role in gastric pathology.</title>
        <authorList>
            <person name="Vermoote M."/>
            <person name="Vandekerckhove T.T."/>
            <person name="Flahou B."/>
            <person name="Pasmans F."/>
            <person name="Smet A."/>
            <person name="De Groote D."/>
            <person name="Van Criekinge W."/>
            <person name="Ducatelle R."/>
            <person name="Haesebrouck F."/>
        </authorList>
    </citation>
    <scope>NUCLEOTIDE SEQUENCE [LARGE SCALE GENOMIC DNA]</scope>
    <source>
        <strain evidence="4 5">HS5</strain>
    </source>
</reference>
<dbReference type="PANTHER" id="PTHR30231:SF41">
    <property type="entry name" value="DNA POLYMERASE III SUBUNIT EPSILON"/>
    <property type="match status" value="1"/>
</dbReference>
<dbReference type="Pfam" id="PF00929">
    <property type="entry name" value="RNase_T"/>
    <property type="match status" value="1"/>
</dbReference>
<proteinExistence type="predicted"/>
<gene>
    <name evidence="4" type="primary">dnaQ</name>
    <name evidence="4" type="ORF">HSUHS5_1016</name>
</gene>
<dbReference type="GO" id="GO:0005829">
    <property type="term" value="C:cytosol"/>
    <property type="evidence" value="ECO:0007669"/>
    <property type="project" value="TreeGrafter"/>
</dbReference>
<dbReference type="PANTHER" id="PTHR30231">
    <property type="entry name" value="DNA POLYMERASE III SUBUNIT EPSILON"/>
    <property type="match status" value="1"/>
</dbReference>
<accession>E7G4U4</accession>
<evidence type="ECO:0000256" key="2">
    <source>
        <dbReference type="ARBA" id="ARBA00026073"/>
    </source>
</evidence>
<dbReference type="EMBL" id="ADHO01000219">
    <property type="protein sequence ID" value="EFX41561.1"/>
    <property type="molecule type" value="Genomic_DNA"/>
</dbReference>
<dbReference type="Proteomes" id="UP000054093">
    <property type="component" value="Unassembled WGS sequence"/>
</dbReference>
<evidence type="ECO:0000313" key="4">
    <source>
        <dbReference type="EMBL" id="EFX41561.1"/>
    </source>
</evidence>
<organism evidence="4 5">
    <name type="scientific">Helicobacter suis HS5</name>
    <dbReference type="NCBI Taxonomy" id="710394"/>
    <lineage>
        <taxon>Bacteria</taxon>
        <taxon>Pseudomonadati</taxon>
        <taxon>Campylobacterota</taxon>
        <taxon>Epsilonproteobacteria</taxon>
        <taxon>Campylobacterales</taxon>
        <taxon>Helicobacteraceae</taxon>
        <taxon>Helicobacter</taxon>
    </lineage>
</organism>
<dbReference type="CDD" id="cd06127">
    <property type="entry name" value="DEDDh"/>
    <property type="match status" value="1"/>
</dbReference>
<dbReference type="InterPro" id="IPR013520">
    <property type="entry name" value="Ribonucl_H"/>
</dbReference>
<dbReference type="SUPFAM" id="SSF53098">
    <property type="entry name" value="Ribonuclease H-like"/>
    <property type="match status" value="1"/>
</dbReference>
<protein>
    <submittedName>
        <fullName evidence="4">DNA polymerase III subunit epsilon</fullName>
    </submittedName>
</protein>
<evidence type="ECO:0000256" key="1">
    <source>
        <dbReference type="ARBA" id="ARBA00025483"/>
    </source>
</evidence>
<comment type="function">
    <text evidence="1">DNA polymerase III is a complex, multichain enzyme responsible for most of the replicative synthesis in bacteria. The epsilon subunit contain the editing function and is a proofreading 3'-5' exonuclease.</text>
</comment>
<feature type="domain" description="Exonuclease" evidence="3">
    <location>
        <begin position="35"/>
        <end position="206"/>
    </location>
</feature>
<dbReference type="AlphaFoldDB" id="E7G4U4"/>
<dbReference type="SMART" id="SM00479">
    <property type="entry name" value="EXOIII"/>
    <property type="match status" value="1"/>
</dbReference>
<dbReference type="FunFam" id="3.30.420.10:FF:000045">
    <property type="entry name" value="3'-5' exonuclease DinG"/>
    <property type="match status" value="1"/>
</dbReference>
<dbReference type="Gene3D" id="3.30.420.10">
    <property type="entry name" value="Ribonuclease H-like superfamily/Ribonuclease H"/>
    <property type="match status" value="1"/>
</dbReference>
<comment type="subunit">
    <text evidence="2">DNA polymerase III contains a core (composed of alpha, epsilon and theta chains) that associates with a tau subunit. This core dimerizes to form the POLIII' complex. PolIII' associates with the gamma complex (composed of gamma, delta, delta', psi and chi chains) and with the beta chain to form the complete DNA polymerase III complex.</text>
</comment>
<dbReference type="GO" id="GO:0003676">
    <property type="term" value="F:nucleic acid binding"/>
    <property type="evidence" value="ECO:0007669"/>
    <property type="project" value="InterPro"/>
</dbReference>
<name>E7G4U4_9HELI</name>